<evidence type="ECO:0000313" key="3">
    <source>
        <dbReference type="Proteomes" id="UP000077266"/>
    </source>
</evidence>
<gene>
    <name evidence="2" type="ORF">EXIGLDRAFT_361454</name>
</gene>
<sequence length="212" mass="24456">MPAQRRHRTTRADDDIRAERPSRHVEERPTPKLARLHPRPGGFAPFCAAKRVVFSGNEDLNLLPYGIKFLELLVVLQETGSFTSDEKKLFTRLSRVIHARSEQLPEDGRQGCDFQGREYIVTGRSKWTSPSSLTIERREYEDNVGVQIWFSFIPGFYFYHNPEGDYFGHYETVLETGEVQGRGIKLDTHQVRLYEYPPDLYASQSGSQAARF</sequence>
<organism evidence="2 3">
    <name type="scientific">Exidia glandulosa HHB12029</name>
    <dbReference type="NCBI Taxonomy" id="1314781"/>
    <lineage>
        <taxon>Eukaryota</taxon>
        <taxon>Fungi</taxon>
        <taxon>Dikarya</taxon>
        <taxon>Basidiomycota</taxon>
        <taxon>Agaricomycotina</taxon>
        <taxon>Agaricomycetes</taxon>
        <taxon>Auriculariales</taxon>
        <taxon>Exidiaceae</taxon>
        <taxon>Exidia</taxon>
    </lineage>
</organism>
<feature type="compositionally biased region" description="Basic and acidic residues" evidence="1">
    <location>
        <begin position="10"/>
        <end position="30"/>
    </location>
</feature>
<proteinExistence type="predicted"/>
<keyword evidence="3" id="KW-1185">Reference proteome</keyword>
<dbReference type="Proteomes" id="UP000077266">
    <property type="component" value="Unassembled WGS sequence"/>
</dbReference>
<reference evidence="2 3" key="1">
    <citation type="journal article" date="2016" name="Mol. Biol. Evol.">
        <title>Comparative Genomics of Early-Diverging Mushroom-Forming Fungi Provides Insights into the Origins of Lignocellulose Decay Capabilities.</title>
        <authorList>
            <person name="Nagy L.G."/>
            <person name="Riley R."/>
            <person name="Tritt A."/>
            <person name="Adam C."/>
            <person name="Daum C."/>
            <person name="Floudas D."/>
            <person name="Sun H."/>
            <person name="Yadav J.S."/>
            <person name="Pangilinan J."/>
            <person name="Larsson K.H."/>
            <person name="Matsuura K."/>
            <person name="Barry K."/>
            <person name="Labutti K."/>
            <person name="Kuo R."/>
            <person name="Ohm R.A."/>
            <person name="Bhattacharya S.S."/>
            <person name="Shirouzu T."/>
            <person name="Yoshinaga Y."/>
            <person name="Martin F.M."/>
            <person name="Grigoriev I.V."/>
            <person name="Hibbett D.S."/>
        </authorList>
    </citation>
    <scope>NUCLEOTIDE SEQUENCE [LARGE SCALE GENOMIC DNA]</scope>
    <source>
        <strain evidence="2 3">HHB12029</strain>
    </source>
</reference>
<evidence type="ECO:0000313" key="2">
    <source>
        <dbReference type="EMBL" id="KZV97510.1"/>
    </source>
</evidence>
<evidence type="ECO:0000256" key="1">
    <source>
        <dbReference type="SAM" id="MobiDB-lite"/>
    </source>
</evidence>
<dbReference type="AlphaFoldDB" id="A0A165L8J0"/>
<dbReference type="EMBL" id="KV425929">
    <property type="protein sequence ID" value="KZV97510.1"/>
    <property type="molecule type" value="Genomic_DNA"/>
</dbReference>
<protein>
    <submittedName>
        <fullName evidence="2">Uncharacterized protein</fullName>
    </submittedName>
</protein>
<feature type="region of interest" description="Disordered" evidence="1">
    <location>
        <begin position="1"/>
        <end position="37"/>
    </location>
</feature>
<accession>A0A165L8J0</accession>
<dbReference type="InParanoid" id="A0A165L8J0"/>
<name>A0A165L8J0_EXIGL</name>